<gene>
    <name evidence="2" type="primary">LOC110438372</name>
</gene>
<evidence type="ECO:0000313" key="1">
    <source>
        <dbReference type="Proteomes" id="UP000000437"/>
    </source>
</evidence>
<proteinExistence type="predicted"/>
<organism evidence="1 2">
    <name type="scientific">Danio rerio</name>
    <name type="common">Zebrafish</name>
    <name type="synonym">Brachydanio rerio</name>
    <dbReference type="NCBI Taxonomy" id="7955"/>
    <lineage>
        <taxon>Eukaryota</taxon>
        <taxon>Metazoa</taxon>
        <taxon>Chordata</taxon>
        <taxon>Craniata</taxon>
        <taxon>Vertebrata</taxon>
        <taxon>Euteleostomi</taxon>
        <taxon>Actinopterygii</taxon>
        <taxon>Neopterygii</taxon>
        <taxon>Teleostei</taxon>
        <taxon>Ostariophysi</taxon>
        <taxon>Cypriniformes</taxon>
        <taxon>Danionidae</taxon>
        <taxon>Danioninae</taxon>
        <taxon>Danio</taxon>
    </lineage>
</organism>
<evidence type="ECO:0000313" key="2">
    <source>
        <dbReference type="RefSeq" id="XP_073799247.1"/>
    </source>
</evidence>
<sequence length="1522" mass="169731">MAHLSFKSACKSTALLFFVIFQRLNAQSFGTGLNDSLVVTEISTSFVHLKLDELFGVGSVFNIQWTGDPTSGNMTFTNRLLNITDLTAGVNYTFCVTDEAENSTVCISACTKPDVIRNLTVANITTSSAFLKWDEPQGNRSFFKIQWSDNNSVNNITTNDTWYNITDLTAGVSYTFNITAVATDKSTQGEPVVAIKYTKPGVIMNLKADNITTSSVLLSWTKPNGQSSYYNIEYGNNNVTTENTSMEIHFLVPGAKYTFRVFAVAADRVTEGDSNQILLFAKPDVVRNLSVVNITTSSAFLKWDEPQGNRSYFKIQWSDNNSVNYTETNDTWYNITDLTAGVSYTFNITAVATDKSTEGEPVVTTKYTKPGVIMNLKADNITTSSVLLSWTKPNGQSSYYKIEYGNNNVTTENTSMEIHFLVPGAKYTFKVFAVAADRVTEGDSNQISLFAKPVGTSSLVVTNITTSSVVLTWNEPNGNRSFYKIDWTADKTNKSGTEMTTSDYLQITNLTAGVSYTFCITADNSNGSAAFCISQFTKPDVVRNLIVANITTSSAFLKWDEPQGNRSFFKIQWSDNNSVNNTATNDTWYNITDLTAGVSYTFIITAVATDKSTEGEPVATTKYTKPGVIMNLKADNITTSSVLLSWTKPNGQSSYYNIEYGNNNVTTENTSMEIYFLVPGAKYTFKVFAVAADRVTEGDSNQISLFAKPVGTSSLVVTNITTSSVVLTWNEPNGNRSFYKIDWTADKTNKSGTEMTTSDYLQITNLTAGVSYTFCITADNSNGSAAFCISQFTKPDVVRNLSVVNITTSSAFLKWDEPQGNRSYFKIQWSDNNSVNYTETNDTWYNITDLTAGVSYTFNITAVATDKSTEGEPVVATKYTKPGVIMNLKADNITTSSVLLSWTKPNGQSSYYKIEYGNNNVTTENTSMEIYFLVPGAQYTFKVFAVAADRVTEGDSNQISLFAKPDVIRNFTASQITTSFVFLTWQPTGNISFFKLQWTDDKTNQNATETNNTFYNITDLTAGVNYTFCITAVAAEQSNEGAAFCISQFTQPNMVSSLTVSSVTSSSVSLKWDAPSGRIDFYIVQWTNQRKSITTKNTFYDITGLMAGTNYTVCVSAVTGNTSQSQLFCLPICTNTSVHSSVTNKPVGSSPQTNPNTGLIVGILLLLIVFAMIFGITSMVFFYSRREVVKHCQDIPVHTITNIALRIEEYEEYFKQKCADSNHGFAIEYEELRFVGTAQANTAALALENKEKNRYLNVLPYDASRVKLLKCENPFDDYINANYVPGYNSRKEFIAAQGPLPVTINKFWRMIWENKVYTIVMLTKCNELGKVKCEKYWPSETDFYHNISVTTTSETELDDWTIRDFSIKNVETEETCNVRQFHFTAWPDHGVPETTEVLIEFRHLVREHMNQYSCTSPTVVHCSAGVGRTGTFIAIDHLISQIERDSMVDIYGIVHDMRMHRALMVQTEDQYVYLYQCAYDLIQSRTMSNNLIYQNTASFEIYQNVDFKENKDKMSFTEGSNL</sequence>
<keyword evidence="1" id="KW-1185">Reference proteome</keyword>
<dbReference type="Proteomes" id="UP000000437">
    <property type="component" value="Chromosome 25"/>
</dbReference>
<protein>
    <submittedName>
        <fullName evidence="2">Receptor-type tyrosine-protein phosphatase eta-like isoform X1</fullName>
    </submittedName>
</protein>
<dbReference type="RefSeq" id="XP_073799247.1">
    <property type="nucleotide sequence ID" value="XM_073943146.1"/>
</dbReference>
<reference evidence="2" key="1">
    <citation type="submission" date="2025-08" db="UniProtKB">
        <authorList>
            <consortium name="RefSeq"/>
        </authorList>
    </citation>
    <scope>IDENTIFICATION</scope>
    <source>
        <strain evidence="2">Tuebingen</strain>
        <tissue evidence="2">Fibroblasts and whole tissue</tissue>
    </source>
</reference>
<accession>A0AC58IYD9</accession>
<name>A0AC58IYD9_DANRE</name>